<evidence type="ECO:0000313" key="2">
    <source>
        <dbReference type="Proteomes" id="UP001189429"/>
    </source>
</evidence>
<organism evidence="1 2">
    <name type="scientific">Prorocentrum cordatum</name>
    <dbReference type="NCBI Taxonomy" id="2364126"/>
    <lineage>
        <taxon>Eukaryota</taxon>
        <taxon>Sar</taxon>
        <taxon>Alveolata</taxon>
        <taxon>Dinophyceae</taxon>
        <taxon>Prorocentrales</taxon>
        <taxon>Prorocentraceae</taxon>
        <taxon>Prorocentrum</taxon>
    </lineage>
</organism>
<dbReference type="EMBL" id="CAUYUJ010004210">
    <property type="protein sequence ID" value="CAK0808569.1"/>
    <property type="molecule type" value="Genomic_DNA"/>
</dbReference>
<name>A0ABN9QRM2_9DINO</name>
<sequence>MRIFCAPRGFFEFAQRFPWRRLRRRSWRAPPGMGAQRRSMKFARSSDNLCSCRYFFLLQKGPASWPGLLAAPIFQIAKSVGARPFVGEWSRASVLSSGAHCGERT</sequence>
<dbReference type="Proteomes" id="UP001189429">
    <property type="component" value="Unassembled WGS sequence"/>
</dbReference>
<feature type="non-terminal residue" evidence="1">
    <location>
        <position position="105"/>
    </location>
</feature>
<gene>
    <name evidence="1" type="ORF">PCOR1329_LOCUS14123</name>
</gene>
<reference evidence="1" key="1">
    <citation type="submission" date="2023-10" db="EMBL/GenBank/DDBJ databases">
        <authorList>
            <person name="Chen Y."/>
            <person name="Shah S."/>
            <person name="Dougan E. K."/>
            <person name="Thang M."/>
            <person name="Chan C."/>
        </authorList>
    </citation>
    <scope>NUCLEOTIDE SEQUENCE [LARGE SCALE GENOMIC DNA]</scope>
</reference>
<keyword evidence="2" id="KW-1185">Reference proteome</keyword>
<protein>
    <submittedName>
        <fullName evidence="1">Uncharacterized protein</fullName>
    </submittedName>
</protein>
<proteinExistence type="predicted"/>
<accession>A0ABN9QRM2</accession>
<comment type="caution">
    <text evidence="1">The sequence shown here is derived from an EMBL/GenBank/DDBJ whole genome shotgun (WGS) entry which is preliminary data.</text>
</comment>
<evidence type="ECO:0000313" key="1">
    <source>
        <dbReference type="EMBL" id="CAK0808569.1"/>
    </source>
</evidence>